<keyword evidence="2" id="KW-1185">Reference proteome</keyword>
<evidence type="ECO:0000313" key="2">
    <source>
        <dbReference type="Proteomes" id="UP001066276"/>
    </source>
</evidence>
<evidence type="ECO:0000313" key="1">
    <source>
        <dbReference type="EMBL" id="KAJ1129541.1"/>
    </source>
</evidence>
<proteinExistence type="predicted"/>
<reference evidence="1" key="1">
    <citation type="journal article" date="2022" name="bioRxiv">
        <title>Sequencing and chromosome-scale assembly of the giantPleurodeles waltlgenome.</title>
        <authorList>
            <person name="Brown T."/>
            <person name="Elewa A."/>
            <person name="Iarovenko S."/>
            <person name="Subramanian E."/>
            <person name="Araus A.J."/>
            <person name="Petzold A."/>
            <person name="Susuki M."/>
            <person name="Suzuki K.-i.T."/>
            <person name="Hayashi T."/>
            <person name="Toyoda A."/>
            <person name="Oliveira C."/>
            <person name="Osipova E."/>
            <person name="Leigh N.D."/>
            <person name="Simon A."/>
            <person name="Yun M.H."/>
        </authorList>
    </citation>
    <scope>NUCLEOTIDE SEQUENCE</scope>
    <source>
        <strain evidence="1">20211129_DDA</strain>
        <tissue evidence="1">Liver</tissue>
    </source>
</reference>
<dbReference type="EMBL" id="JANPWB010000011">
    <property type="protein sequence ID" value="KAJ1129541.1"/>
    <property type="molecule type" value="Genomic_DNA"/>
</dbReference>
<name>A0AAV7PN02_PLEWA</name>
<dbReference type="Proteomes" id="UP001066276">
    <property type="component" value="Chromosome 7"/>
</dbReference>
<gene>
    <name evidence="1" type="ORF">NDU88_007909</name>
</gene>
<dbReference type="AlphaFoldDB" id="A0AAV7PN02"/>
<organism evidence="1 2">
    <name type="scientific">Pleurodeles waltl</name>
    <name type="common">Iberian ribbed newt</name>
    <dbReference type="NCBI Taxonomy" id="8319"/>
    <lineage>
        <taxon>Eukaryota</taxon>
        <taxon>Metazoa</taxon>
        <taxon>Chordata</taxon>
        <taxon>Craniata</taxon>
        <taxon>Vertebrata</taxon>
        <taxon>Euteleostomi</taxon>
        <taxon>Amphibia</taxon>
        <taxon>Batrachia</taxon>
        <taxon>Caudata</taxon>
        <taxon>Salamandroidea</taxon>
        <taxon>Salamandridae</taxon>
        <taxon>Pleurodelinae</taxon>
        <taxon>Pleurodeles</taxon>
    </lineage>
</organism>
<comment type="caution">
    <text evidence="1">The sequence shown here is derived from an EMBL/GenBank/DDBJ whole genome shotgun (WGS) entry which is preliminary data.</text>
</comment>
<feature type="non-terminal residue" evidence="1">
    <location>
        <position position="94"/>
    </location>
</feature>
<protein>
    <submittedName>
        <fullName evidence="1">Uncharacterized protein</fullName>
    </submittedName>
</protein>
<accession>A0AAV7PN02</accession>
<sequence length="94" mass="10822">MAATHWLPETVIPLCGHLHFSATDSLRRRGLATYLLYDKPRRPRISPSVIAWALHHPCEDPCRRVSLPIAPPSWWLTAEIIGSTEKRVRFHNDM</sequence>